<sequence length="373" mass="41804">MQDIVETAAAEAVKALRSCVTPNGLYASGGRGGYSSVWARDSMISLIGASFHTPEFRGVFAKSLSVLAKYQSANGQIPNCVDVFERINDKPVTFATIDSSLWFVLGEHFYRKRFGASMRGRHAGKVKKAMTWIGCQDAGEDSMPEQLPTSDWQDCFPHKYGHTINTQALYYAALRVAGRKAAIPFFVKQVNSYLWDEKLGYFLPWHWKDHGEYSEKAQWFDSLGNILAAVLGLATKRQAKRILAFIEDKGINRPFPVRVIYPPISRGSAEWRDYFDACLAAERHSYLNGGIWPFVGGFYVTALVAAGELRKAREELALLAKANSLGRKFPWDFNEWISPVEKKAMGSRHQAWSAGTYLLAYHAVKTGRNPLKV</sequence>
<evidence type="ECO:0000256" key="1">
    <source>
        <dbReference type="ARBA" id="ARBA00000094"/>
    </source>
</evidence>
<dbReference type="Gene3D" id="1.50.10.10">
    <property type="match status" value="2"/>
</dbReference>
<dbReference type="InterPro" id="IPR024746">
    <property type="entry name" value="Glyco_hydro_100"/>
</dbReference>
<comment type="catalytic activity">
    <reaction evidence="1">
        <text>Hydrolysis of terminal non-reducing beta-D-fructofuranoside residues in beta-D-fructofuranosides.</text>
        <dbReference type="EC" id="3.2.1.26"/>
    </reaction>
</comment>
<evidence type="ECO:0000256" key="2">
    <source>
        <dbReference type="ARBA" id="ARBA00007671"/>
    </source>
</evidence>
<evidence type="ECO:0000256" key="5">
    <source>
        <dbReference type="ARBA" id="ARBA00023277"/>
    </source>
</evidence>
<name>A0A8T3YP72_9ARCH</name>
<proteinExistence type="inferred from homology"/>
<comment type="caution">
    <text evidence="7">The sequence shown here is derived from an EMBL/GenBank/DDBJ whole genome shotgun (WGS) entry which is preliminary data.</text>
</comment>
<gene>
    <name evidence="7" type="ORF">HY544_00585</name>
</gene>
<keyword evidence="6" id="KW-0326">Glycosidase</keyword>
<dbReference type="EMBL" id="JACQPB010000005">
    <property type="protein sequence ID" value="MBI4209989.1"/>
    <property type="molecule type" value="Genomic_DNA"/>
</dbReference>
<accession>A0A8T3YP72</accession>
<dbReference type="Proteomes" id="UP000732298">
    <property type="component" value="Unassembled WGS sequence"/>
</dbReference>
<dbReference type="Pfam" id="PF12899">
    <property type="entry name" value="Glyco_hydro_100"/>
    <property type="match status" value="1"/>
</dbReference>
<evidence type="ECO:0000313" key="8">
    <source>
        <dbReference type="Proteomes" id="UP000732298"/>
    </source>
</evidence>
<organism evidence="7 8">
    <name type="scientific">Candidatus Iainarchaeum sp</name>
    <dbReference type="NCBI Taxonomy" id="3101447"/>
    <lineage>
        <taxon>Archaea</taxon>
        <taxon>Candidatus Iainarchaeota</taxon>
        <taxon>Candidatus Iainarchaeia</taxon>
        <taxon>Candidatus Iainarchaeales</taxon>
        <taxon>Candidatus Iainarchaeaceae</taxon>
        <taxon>Candidatus Iainarchaeum</taxon>
    </lineage>
</organism>
<dbReference type="GO" id="GO:0004564">
    <property type="term" value="F:beta-fructofuranosidase activity"/>
    <property type="evidence" value="ECO:0007669"/>
    <property type="project" value="UniProtKB-EC"/>
</dbReference>
<dbReference type="AlphaFoldDB" id="A0A8T3YP72"/>
<reference evidence="7" key="1">
    <citation type="submission" date="2020-07" db="EMBL/GenBank/DDBJ databases">
        <title>Huge and variable diversity of episymbiotic CPR bacteria and DPANN archaea in groundwater ecosystems.</title>
        <authorList>
            <person name="He C.Y."/>
            <person name="Keren R."/>
            <person name="Whittaker M."/>
            <person name="Farag I.F."/>
            <person name="Doudna J."/>
            <person name="Cate J.H.D."/>
            <person name="Banfield J.F."/>
        </authorList>
    </citation>
    <scope>NUCLEOTIDE SEQUENCE</scope>
    <source>
        <strain evidence="7">NC_groundwater_1296_Ag_S-0.2um_52_80</strain>
    </source>
</reference>
<dbReference type="InterPro" id="IPR008928">
    <property type="entry name" value="6-hairpin_glycosidase_sf"/>
</dbReference>
<keyword evidence="4" id="KW-0378">Hydrolase</keyword>
<evidence type="ECO:0000256" key="3">
    <source>
        <dbReference type="ARBA" id="ARBA00012758"/>
    </source>
</evidence>
<keyword evidence="5" id="KW-0119">Carbohydrate metabolism</keyword>
<comment type="similarity">
    <text evidence="2">Belongs to the glycosyl hydrolase 100 family.</text>
</comment>
<dbReference type="EC" id="3.2.1.26" evidence="3"/>
<evidence type="ECO:0000256" key="6">
    <source>
        <dbReference type="ARBA" id="ARBA00023295"/>
    </source>
</evidence>
<evidence type="ECO:0000256" key="4">
    <source>
        <dbReference type="ARBA" id="ARBA00022801"/>
    </source>
</evidence>
<protein>
    <recommendedName>
        <fullName evidence="3">beta-fructofuranosidase</fullName>
        <ecNumber evidence="3">3.2.1.26</ecNumber>
    </recommendedName>
</protein>
<evidence type="ECO:0000313" key="7">
    <source>
        <dbReference type="EMBL" id="MBI4209989.1"/>
    </source>
</evidence>
<dbReference type="GO" id="GO:0033926">
    <property type="term" value="F:endo-alpha-N-acetylgalactosaminidase activity"/>
    <property type="evidence" value="ECO:0007669"/>
    <property type="project" value="InterPro"/>
</dbReference>
<dbReference type="SUPFAM" id="SSF48208">
    <property type="entry name" value="Six-hairpin glycosidases"/>
    <property type="match status" value="1"/>
</dbReference>
<dbReference type="InterPro" id="IPR012341">
    <property type="entry name" value="6hp_glycosidase-like_sf"/>
</dbReference>
<dbReference type="GO" id="GO:0005975">
    <property type="term" value="P:carbohydrate metabolic process"/>
    <property type="evidence" value="ECO:0007669"/>
    <property type="project" value="InterPro"/>
</dbReference>